<dbReference type="InterPro" id="IPR000504">
    <property type="entry name" value="RRM_dom"/>
</dbReference>
<dbReference type="SUPFAM" id="SSF54928">
    <property type="entry name" value="RNA-binding domain, RBD"/>
    <property type="match status" value="1"/>
</dbReference>
<feature type="compositionally biased region" description="Low complexity" evidence="3">
    <location>
        <begin position="79"/>
        <end position="94"/>
    </location>
</feature>
<dbReference type="Proteomes" id="UP001388673">
    <property type="component" value="Unassembled WGS sequence"/>
</dbReference>
<reference evidence="5 6" key="1">
    <citation type="journal article" date="2024" name="bioRxiv">
        <title>Comparative genomics of Cryptococcus and Kwoniella reveals pathogenesis evolution and contrasting karyotype dynamics via intercentromeric recombination or chromosome fusion.</title>
        <authorList>
            <person name="Coelho M.A."/>
            <person name="David-Palma M."/>
            <person name="Shea T."/>
            <person name="Bowers K."/>
            <person name="McGinley-Smith S."/>
            <person name="Mohammad A.W."/>
            <person name="Gnirke A."/>
            <person name="Yurkov A.M."/>
            <person name="Nowrousian M."/>
            <person name="Sun S."/>
            <person name="Cuomo C.A."/>
            <person name="Heitman J."/>
        </authorList>
    </citation>
    <scope>NUCLEOTIDE SEQUENCE [LARGE SCALE GENOMIC DNA]</scope>
    <source>
        <strain evidence="5 6">CBS 13917</strain>
    </source>
</reference>
<evidence type="ECO:0000313" key="5">
    <source>
        <dbReference type="EMBL" id="KAK8869837.1"/>
    </source>
</evidence>
<feature type="compositionally biased region" description="Polar residues" evidence="3">
    <location>
        <begin position="846"/>
        <end position="856"/>
    </location>
</feature>
<dbReference type="EMBL" id="JBCAWK010000001">
    <property type="protein sequence ID" value="KAK8869837.1"/>
    <property type="molecule type" value="Genomic_DNA"/>
</dbReference>
<proteinExistence type="predicted"/>
<gene>
    <name evidence="5" type="ORF">IAR55_000405</name>
</gene>
<feature type="compositionally biased region" description="Basic and acidic residues" evidence="3">
    <location>
        <begin position="49"/>
        <end position="59"/>
    </location>
</feature>
<keyword evidence="1 2" id="KW-0694">RNA-binding</keyword>
<evidence type="ECO:0000256" key="3">
    <source>
        <dbReference type="SAM" id="MobiDB-lite"/>
    </source>
</evidence>
<dbReference type="SMART" id="SM00360">
    <property type="entry name" value="RRM"/>
    <property type="match status" value="1"/>
</dbReference>
<feature type="compositionally biased region" description="Basic and acidic residues" evidence="3">
    <location>
        <begin position="635"/>
        <end position="648"/>
    </location>
</feature>
<feature type="region of interest" description="Disordered" evidence="3">
    <location>
        <begin position="605"/>
        <end position="648"/>
    </location>
</feature>
<accession>A0AAW0Z6K4</accession>
<name>A0AAW0Z6K4_9TREE</name>
<comment type="caution">
    <text evidence="5">The sequence shown here is derived from an EMBL/GenBank/DDBJ whole genome shotgun (WGS) entry which is preliminary data.</text>
</comment>
<dbReference type="PROSITE" id="PS50102">
    <property type="entry name" value="RRM"/>
    <property type="match status" value="1"/>
</dbReference>
<organism evidence="5 6">
    <name type="scientific">Kwoniella newhampshirensis</name>
    <dbReference type="NCBI Taxonomy" id="1651941"/>
    <lineage>
        <taxon>Eukaryota</taxon>
        <taxon>Fungi</taxon>
        <taxon>Dikarya</taxon>
        <taxon>Basidiomycota</taxon>
        <taxon>Agaricomycotina</taxon>
        <taxon>Tremellomycetes</taxon>
        <taxon>Tremellales</taxon>
        <taxon>Cryptococcaceae</taxon>
        <taxon>Kwoniella</taxon>
    </lineage>
</organism>
<dbReference type="AlphaFoldDB" id="A0AAW0Z6K4"/>
<feature type="compositionally biased region" description="Basic and acidic residues" evidence="3">
    <location>
        <begin position="815"/>
        <end position="842"/>
    </location>
</feature>
<dbReference type="GeneID" id="92177665"/>
<evidence type="ECO:0000256" key="1">
    <source>
        <dbReference type="ARBA" id="ARBA00022884"/>
    </source>
</evidence>
<keyword evidence="6" id="KW-1185">Reference proteome</keyword>
<dbReference type="InterPro" id="IPR035979">
    <property type="entry name" value="RBD_domain_sf"/>
</dbReference>
<evidence type="ECO:0000256" key="2">
    <source>
        <dbReference type="PROSITE-ProRule" id="PRU00176"/>
    </source>
</evidence>
<sequence length="981" mass="108163">MSVYSTHTSFERNTRPSTIPSAKSNNTTNPSSHPDENLDTEQSLVSEEATPRPAEHPTLHDTQGAPPFAAMFPRLNQNQDQQTQYTPPGQGPLQASGPQPSIPECTAAHMGRADPMAAQHPNTSSINQQQGSSVTVNNWTAFGCPTRPHPHLIRAQFYINSYPANLPEMALARAIPDCLPMRINLRPPVPEDARLMPDMHYDWMPKSGTIEFFTLGAAERALAVLANHTSFAPLGVWFSPYPPPAILPSPEPYVSGRYIRPTQMAVFPILPSNPTPEQTVAAYFPTPSELYDAVRPWGSIRLVNTWIQETADEKVDGRFQWLARVDFWHEDEARRFESGFGATGSLLKGWQVYIWTSDPQPITPYTPMGYPSTGSMHGGHTTVLDLPTPAISGHGMPPLPHTPPPISYTPPWAAHNMFAGMPEGYVDRTIVTTTPVSAGRRMSKTSSSSLNGRRQRNWCVTVGESPDGGIRPTGLVADDGTFIQHGPGQHIRPAPPFGPGSTSASGLVDYSNVFVKNLDPDITSYYLEEIFGHLGRVISARVMRDEYGRSRGYGFVSFYTPEQAANAIQVMNGTTVGSQQISVTLHEPRKLRPEKIAEKAVHGLPTTLGRHDPSAPRRSMSPIRTFKTGRSRRPQGVERKSASTTEDLRLLSPNSHKSALKKRIRGEVRTYLKIQAAPEQFTERIVNALLHHDLELIPMLYNREQLEARMAEALGVVSNQADDAVADSADLVSVSPNLHKGHIANSLSSSQARPTSADVATLREEIEKIDPVNVEEVTSILKDTVKAAEWAERLGSKSNVALQYGVAMRILQSRRAEADTNTAREAKPEEFDRDQDEHDPKLKTYSPDTDLNDSTKGSLPLEDITLPSLAVLSAKQIMKHIVEQGPNLLDHSGIVEPTPAERSNLSEWKMRLTNKTAVERKGEIAVLLGRKISVEILKRSQEIKVIADLVNAEEEEPLCDLTLYPVLLNAKVKAFVDARHD</sequence>
<dbReference type="KEGG" id="kne:92177665"/>
<feature type="region of interest" description="Disordered" evidence="3">
    <location>
        <begin position="1"/>
        <end position="106"/>
    </location>
</feature>
<feature type="domain" description="RRM" evidence="4">
    <location>
        <begin position="511"/>
        <end position="588"/>
    </location>
</feature>
<dbReference type="GO" id="GO:0003723">
    <property type="term" value="F:RNA binding"/>
    <property type="evidence" value="ECO:0007669"/>
    <property type="project" value="UniProtKB-UniRule"/>
</dbReference>
<dbReference type="InterPro" id="IPR012677">
    <property type="entry name" value="Nucleotide-bd_a/b_plait_sf"/>
</dbReference>
<protein>
    <recommendedName>
        <fullName evidence="4">RRM domain-containing protein</fullName>
    </recommendedName>
</protein>
<evidence type="ECO:0000313" key="6">
    <source>
        <dbReference type="Proteomes" id="UP001388673"/>
    </source>
</evidence>
<dbReference type="PANTHER" id="PTHR48027">
    <property type="entry name" value="HETEROGENEOUS NUCLEAR RIBONUCLEOPROTEIN 87F-RELATED"/>
    <property type="match status" value="1"/>
</dbReference>
<dbReference type="RefSeq" id="XP_066806083.1">
    <property type="nucleotide sequence ID" value="XM_066943541.1"/>
</dbReference>
<feature type="compositionally biased region" description="Polar residues" evidence="3">
    <location>
        <begin position="15"/>
        <end position="32"/>
    </location>
</feature>
<dbReference type="Pfam" id="PF00076">
    <property type="entry name" value="RRM_1"/>
    <property type="match status" value="1"/>
</dbReference>
<feature type="region of interest" description="Disordered" evidence="3">
    <location>
        <begin position="815"/>
        <end position="856"/>
    </location>
</feature>
<evidence type="ECO:0000259" key="4">
    <source>
        <dbReference type="PROSITE" id="PS50102"/>
    </source>
</evidence>
<dbReference type="InterPro" id="IPR052462">
    <property type="entry name" value="SLIRP/GR-RBP-like"/>
</dbReference>
<dbReference type="Gene3D" id="3.30.70.330">
    <property type="match status" value="1"/>
</dbReference>